<comment type="similarity">
    <text evidence="5">Belongs to the Prp family.</text>
</comment>
<dbReference type="PANTHER" id="PTHR39178:SF1">
    <property type="entry name" value="RIBOSOMAL-PROCESSING CYSTEINE PROTEASE PRP"/>
    <property type="match status" value="1"/>
</dbReference>
<dbReference type="AlphaFoldDB" id="A0A133KD39"/>
<evidence type="ECO:0000313" key="8">
    <source>
        <dbReference type="Proteomes" id="UP000070383"/>
    </source>
</evidence>
<dbReference type="RefSeq" id="WP_060929581.1">
    <property type="nucleotide sequence ID" value="NZ_CAMPUE010000001.1"/>
</dbReference>
<dbReference type="GO" id="GO:0008234">
    <property type="term" value="F:cysteine-type peptidase activity"/>
    <property type="evidence" value="ECO:0007669"/>
    <property type="project" value="UniProtKB-KW"/>
</dbReference>
<dbReference type="Gene3D" id="3.30.70.1490">
    <property type="entry name" value="Cysteine protease Prp"/>
    <property type="match status" value="1"/>
</dbReference>
<evidence type="ECO:0000256" key="1">
    <source>
        <dbReference type="ARBA" id="ARBA00022517"/>
    </source>
</evidence>
<comment type="caution">
    <text evidence="7">The sequence shown here is derived from an EMBL/GenBank/DDBJ whole genome shotgun (WGS) entry which is preliminary data.</text>
</comment>
<dbReference type="Pfam" id="PF04327">
    <property type="entry name" value="Peptidase_Prp"/>
    <property type="match status" value="1"/>
</dbReference>
<keyword evidence="8" id="KW-1185">Reference proteome</keyword>
<dbReference type="SUPFAM" id="SSF118010">
    <property type="entry name" value="TM1457-like"/>
    <property type="match status" value="1"/>
</dbReference>
<dbReference type="CDD" id="cd16332">
    <property type="entry name" value="Prp-like"/>
    <property type="match status" value="1"/>
</dbReference>
<proteinExistence type="inferred from homology"/>
<sequence length="103" mass="11553">MINVSLLVDKERKVGFEIRGHADFAEHGSDIVCSAVTILAYACVNTLDKYATEVEFVDDGDLLRLFSPDKSDEIDVVFDYFATGVETLLGNYSDYVKLNYKET</sequence>
<organism evidence="7 8">
    <name type="scientific">Anaerococcus tetradius</name>
    <dbReference type="NCBI Taxonomy" id="33036"/>
    <lineage>
        <taxon>Bacteria</taxon>
        <taxon>Bacillati</taxon>
        <taxon>Bacillota</taxon>
        <taxon>Tissierellia</taxon>
        <taxon>Tissierellales</taxon>
        <taxon>Peptoniphilaceae</taxon>
        <taxon>Anaerococcus</taxon>
    </lineage>
</organism>
<dbReference type="InterPro" id="IPR007422">
    <property type="entry name" value="Peptidase_Prp"/>
</dbReference>
<dbReference type="OrthoDB" id="48998at2"/>
<evidence type="ECO:0000256" key="4">
    <source>
        <dbReference type="ARBA" id="ARBA00022807"/>
    </source>
</evidence>
<gene>
    <name evidence="7" type="ORF">HMPREF3200_01321</name>
</gene>
<evidence type="ECO:0000256" key="6">
    <source>
        <dbReference type="ARBA" id="ARBA00044538"/>
    </source>
</evidence>
<accession>A0A133KD39</accession>
<dbReference type="PATRIC" id="fig|33036.3.peg.1309"/>
<evidence type="ECO:0000256" key="3">
    <source>
        <dbReference type="ARBA" id="ARBA00022801"/>
    </source>
</evidence>
<dbReference type="STRING" id="33036.HMPREF3200_01321"/>
<dbReference type="InterPro" id="IPR036764">
    <property type="entry name" value="Peptidase_Prp_sf"/>
</dbReference>
<keyword evidence="4" id="KW-0788">Thiol protease</keyword>
<dbReference type="Proteomes" id="UP000070383">
    <property type="component" value="Unassembled WGS sequence"/>
</dbReference>
<keyword evidence="3" id="KW-0378">Hydrolase</keyword>
<evidence type="ECO:0000313" key="7">
    <source>
        <dbReference type="EMBL" id="KWZ77501.1"/>
    </source>
</evidence>
<name>A0A133KD39_9FIRM</name>
<keyword evidence="1" id="KW-0690">Ribosome biogenesis</keyword>
<dbReference type="GO" id="GO:0006508">
    <property type="term" value="P:proteolysis"/>
    <property type="evidence" value="ECO:0007669"/>
    <property type="project" value="UniProtKB-KW"/>
</dbReference>
<protein>
    <recommendedName>
        <fullName evidence="6">Ribosomal processing cysteine protease Prp</fullName>
    </recommendedName>
</protein>
<reference evidence="8" key="1">
    <citation type="submission" date="2016-01" db="EMBL/GenBank/DDBJ databases">
        <authorList>
            <person name="Mitreva M."/>
            <person name="Pepin K.H."/>
            <person name="Mihindukulasuriya K.A."/>
            <person name="Fulton R."/>
            <person name="Fronick C."/>
            <person name="O'Laughlin M."/>
            <person name="Miner T."/>
            <person name="Herter B."/>
            <person name="Rosa B.A."/>
            <person name="Cordes M."/>
            <person name="Tomlinson C."/>
            <person name="Wollam A."/>
            <person name="Palsikar V.B."/>
            <person name="Mardis E.R."/>
            <person name="Wilson R.K."/>
        </authorList>
    </citation>
    <scope>NUCLEOTIDE SEQUENCE [LARGE SCALE GENOMIC DNA]</scope>
    <source>
        <strain evidence="8">MJR8151</strain>
    </source>
</reference>
<keyword evidence="2" id="KW-0645">Protease</keyword>
<dbReference type="EMBL" id="LRPM01000048">
    <property type="protein sequence ID" value="KWZ77501.1"/>
    <property type="molecule type" value="Genomic_DNA"/>
</dbReference>
<evidence type="ECO:0000256" key="2">
    <source>
        <dbReference type="ARBA" id="ARBA00022670"/>
    </source>
</evidence>
<evidence type="ECO:0000256" key="5">
    <source>
        <dbReference type="ARBA" id="ARBA00044503"/>
    </source>
</evidence>
<dbReference type="GO" id="GO:0042254">
    <property type="term" value="P:ribosome biogenesis"/>
    <property type="evidence" value="ECO:0007669"/>
    <property type="project" value="UniProtKB-KW"/>
</dbReference>
<dbReference type="PANTHER" id="PTHR39178">
    <property type="entry name" value="HYPOTHETICAL RIBOSOME-ASSOCIATED PROTEIN"/>
    <property type="match status" value="1"/>
</dbReference>